<evidence type="ECO:0000313" key="3">
    <source>
        <dbReference type="Proteomes" id="UP000663842"/>
    </source>
</evidence>
<evidence type="ECO:0000313" key="2">
    <source>
        <dbReference type="EMBL" id="CAF4323944.1"/>
    </source>
</evidence>
<dbReference type="InterPro" id="IPR043128">
    <property type="entry name" value="Rev_trsase/Diguanyl_cyclase"/>
</dbReference>
<dbReference type="InterPro" id="IPR000477">
    <property type="entry name" value="RT_dom"/>
</dbReference>
<comment type="caution">
    <text evidence="2">The sequence shown here is derived from an EMBL/GenBank/DDBJ whole genome shotgun (WGS) entry which is preliminary data.</text>
</comment>
<feature type="domain" description="Reverse transcriptase" evidence="1">
    <location>
        <begin position="206"/>
        <end position="411"/>
    </location>
</feature>
<dbReference type="EMBL" id="CAJOBF010012902">
    <property type="protein sequence ID" value="CAF4323944.1"/>
    <property type="molecule type" value="Genomic_DNA"/>
</dbReference>
<dbReference type="SUPFAM" id="SSF56672">
    <property type="entry name" value="DNA/RNA polymerases"/>
    <property type="match status" value="1"/>
</dbReference>
<dbReference type="InterPro" id="IPR051320">
    <property type="entry name" value="Viral_Replic_Matur_Polypro"/>
</dbReference>
<organism evidence="2 3">
    <name type="scientific">Rotaria magnacalcarata</name>
    <dbReference type="NCBI Taxonomy" id="392030"/>
    <lineage>
        <taxon>Eukaryota</taxon>
        <taxon>Metazoa</taxon>
        <taxon>Spiralia</taxon>
        <taxon>Gnathifera</taxon>
        <taxon>Rotifera</taxon>
        <taxon>Eurotatoria</taxon>
        <taxon>Bdelloidea</taxon>
        <taxon>Philodinida</taxon>
        <taxon>Philodinidae</taxon>
        <taxon>Rotaria</taxon>
    </lineage>
</organism>
<gene>
    <name evidence="2" type="ORF">UXM345_LOCUS34625</name>
</gene>
<sequence>SYNDIENSEKHNYKINIDENTGTVSSPLCNVNDKNFPIRLNNNLLKRDIEIKNDNVINNNEASIRFNNFNNNSYNDICYINALKNLNNIVNYKYSNNANVHYDLMAPALGEESKADDPDLPDKSTWTKETLNSKLNIQSEDKNHINKLQDLLFQYNDVFSQTDFSKEASLDPLTVELTDQIPIFIPQYKFQPNVEDAVQKKVNELIAQKQVVPSKSRYNFPILPIKKRTGTNTADNIRIVLDLRLLNKKAIKFDYPIPDISILLQKLGGFNLYTSLDFTNSFWQLPLDEKSQDYMSFSLARVKYKLTRAPQGFINTAAAFQSSMNYVFGDLLFNKELPVKTYVNGVPKWTNITRTRLISYIDDVIILAESEQVMELMLELVLKKLTEYQLKLKISKCIFSSIKLDFVGHEISKNGIRKQSKYVAKVLQVPRPEKIKDLLKFMGMANWVMKFCKNFSEIARPLSVLQKTDKKTAEEMACFDYKICYIPGKDNFYADIMSRLKHDQMIDKATKNHADKIPDHMNVIEIPGGGDSLIHALSLILFEWKRQEGKISNYEIFSTEYNLPLTA</sequence>
<protein>
    <recommendedName>
        <fullName evidence="1">Reverse transcriptase domain-containing protein</fullName>
    </recommendedName>
</protein>
<dbReference type="InterPro" id="IPR043502">
    <property type="entry name" value="DNA/RNA_pol_sf"/>
</dbReference>
<dbReference type="PANTHER" id="PTHR33064">
    <property type="entry name" value="POL PROTEIN"/>
    <property type="match status" value="1"/>
</dbReference>
<reference evidence="2" key="1">
    <citation type="submission" date="2021-02" db="EMBL/GenBank/DDBJ databases">
        <authorList>
            <person name="Nowell W R."/>
        </authorList>
    </citation>
    <scope>NUCLEOTIDE SEQUENCE</scope>
</reference>
<accession>A0A820JAW3</accession>
<dbReference type="Gene3D" id="3.30.70.270">
    <property type="match status" value="2"/>
</dbReference>
<proteinExistence type="predicted"/>
<name>A0A820JAW3_9BILA</name>
<feature type="non-terminal residue" evidence="2">
    <location>
        <position position="1"/>
    </location>
</feature>
<dbReference type="PROSITE" id="PS50878">
    <property type="entry name" value="RT_POL"/>
    <property type="match status" value="1"/>
</dbReference>
<evidence type="ECO:0000259" key="1">
    <source>
        <dbReference type="PROSITE" id="PS50878"/>
    </source>
</evidence>
<dbReference type="PANTHER" id="PTHR33064:SF37">
    <property type="entry name" value="RIBONUCLEASE H"/>
    <property type="match status" value="1"/>
</dbReference>
<dbReference type="Gene3D" id="3.10.10.10">
    <property type="entry name" value="HIV Type 1 Reverse Transcriptase, subunit A, domain 1"/>
    <property type="match status" value="1"/>
</dbReference>
<dbReference type="Proteomes" id="UP000663842">
    <property type="component" value="Unassembled WGS sequence"/>
</dbReference>
<dbReference type="Pfam" id="PF00078">
    <property type="entry name" value="RVT_1"/>
    <property type="match status" value="1"/>
</dbReference>
<dbReference type="AlphaFoldDB" id="A0A820JAW3"/>
<dbReference type="CDD" id="cd01647">
    <property type="entry name" value="RT_LTR"/>
    <property type="match status" value="1"/>
</dbReference>